<dbReference type="InterPro" id="IPR011701">
    <property type="entry name" value="MFS"/>
</dbReference>
<keyword evidence="3 6" id="KW-1133">Transmembrane helix</keyword>
<keyword evidence="4 6" id="KW-0472">Membrane</keyword>
<accession>A0A427YD77</accession>
<reference evidence="8 9" key="1">
    <citation type="submission" date="2018-11" db="EMBL/GenBank/DDBJ databases">
        <title>Genome sequence of Saitozyma podzolica DSM 27192.</title>
        <authorList>
            <person name="Aliyu H."/>
            <person name="Gorte O."/>
            <person name="Ochsenreither K."/>
        </authorList>
    </citation>
    <scope>NUCLEOTIDE SEQUENCE [LARGE SCALE GENOMIC DNA]</scope>
    <source>
        <strain evidence="8 9">DSM 27192</strain>
    </source>
</reference>
<evidence type="ECO:0000313" key="9">
    <source>
        <dbReference type="Proteomes" id="UP000279259"/>
    </source>
</evidence>
<dbReference type="Gene3D" id="1.20.1250.20">
    <property type="entry name" value="MFS general substrate transporter like domains"/>
    <property type="match status" value="1"/>
</dbReference>
<sequence>MYRISPNGRRRSRKPVPFTDSYRHIGPMSDAPSHMYTPHGGPVGWRLATWVESHLFGTAAVGQRRLDGTRDTEQDLDVAGASGREVGAHLAPVLDIEHVPVDDDPREWSNSKKNFVLALMTIAVLGPLIAPSIYNPVIDEVKADLHASETEIGLSLSLYIIFQGWVPVLWASIAEIIGRKIVYLTSYAFYVVGALVASRATTMPVFIIMRCLQAFGSSAVVAVGAGSLADMFEVHERGQKLGMFYGMPLLGPSIGPLIGGALGNAFGWRASFYFLTAFAGCCEVLFIFFPDTWRKERSRVYQKAMERAVKRAMAHDASAEKKRAKKAALGLASTAATPATTTPGTPVRRDSVGAEQAAVNVGHVATGGTGASPEVMLDLEKKEVVVKRSWWRFGRKRTEEEHETIRPSIRDVNPLPTMASIFKRPTNALILFSSGLLFSAQYTITYTASITLARAPYDYNALIIGVVILSFGVGSVIGSIGGGKYSDLVLRRLKKANGGVSQPEMRLKATIPAMPLLIAASLIYAWTAEKHVNVAALIVALFFFGFSLMIIYASTLAYLVDANPGRSASAVSCNSFVRVKGESWRQEGHRWPWQRNSGSRNDQRDKEEMEHGQEVKRGDFSGMVSPTTTAAGDPDVVQGKQTESDEKSVGGA</sequence>
<dbReference type="InterPro" id="IPR036259">
    <property type="entry name" value="MFS_trans_sf"/>
</dbReference>
<feature type="transmembrane region" description="Helical" evidence="6">
    <location>
        <begin position="428"/>
        <end position="449"/>
    </location>
</feature>
<feature type="transmembrane region" description="Helical" evidence="6">
    <location>
        <begin position="507"/>
        <end position="528"/>
    </location>
</feature>
<protein>
    <recommendedName>
        <fullName evidence="7">Major facilitator superfamily (MFS) profile domain-containing protein</fullName>
    </recommendedName>
</protein>
<dbReference type="GO" id="GO:0022857">
    <property type="term" value="F:transmembrane transporter activity"/>
    <property type="evidence" value="ECO:0007669"/>
    <property type="project" value="InterPro"/>
</dbReference>
<feature type="transmembrane region" description="Helical" evidence="6">
    <location>
        <begin position="154"/>
        <end position="174"/>
    </location>
</feature>
<dbReference type="InterPro" id="IPR020846">
    <property type="entry name" value="MFS_dom"/>
</dbReference>
<comment type="caution">
    <text evidence="8">The sequence shown here is derived from an EMBL/GenBank/DDBJ whole genome shotgun (WGS) entry which is preliminary data.</text>
</comment>
<evidence type="ECO:0000256" key="6">
    <source>
        <dbReference type="SAM" id="Phobius"/>
    </source>
</evidence>
<feature type="transmembrane region" description="Helical" evidence="6">
    <location>
        <begin position="272"/>
        <end position="289"/>
    </location>
</feature>
<feature type="transmembrane region" description="Helical" evidence="6">
    <location>
        <begin position="241"/>
        <end position="266"/>
    </location>
</feature>
<feature type="transmembrane region" description="Helical" evidence="6">
    <location>
        <begin position="115"/>
        <end position="134"/>
    </location>
</feature>
<dbReference type="SUPFAM" id="SSF103473">
    <property type="entry name" value="MFS general substrate transporter"/>
    <property type="match status" value="1"/>
</dbReference>
<feature type="region of interest" description="Disordered" evidence="5">
    <location>
        <begin position="1"/>
        <end position="24"/>
    </location>
</feature>
<evidence type="ECO:0000256" key="5">
    <source>
        <dbReference type="SAM" id="MobiDB-lite"/>
    </source>
</evidence>
<keyword evidence="2 6" id="KW-0812">Transmembrane</keyword>
<dbReference type="PROSITE" id="PS50850">
    <property type="entry name" value="MFS"/>
    <property type="match status" value="1"/>
</dbReference>
<evidence type="ECO:0000256" key="2">
    <source>
        <dbReference type="ARBA" id="ARBA00022692"/>
    </source>
</evidence>
<name>A0A427YD77_9TREE</name>
<dbReference type="AlphaFoldDB" id="A0A427YD77"/>
<dbReference type="GO" id="GO:0005886">
    <property type="term" value="C:plasma membrane"/>
    <property type="evidence" value="ECO:0007669"/>
    <property type="project" value="TreeGrafter"/>
</dbReference>
<feature type="transmembrane region" description="Helical" evidence="6">
    <location>
        <begin position="207"/>
        <end position="229"/>
    </location>
</feature>
<feature type="domain" description="Major facilitator superfamily (MFS) profile" evidence="7">
    <location>
        <begin position="116"/>
        <end position="652"/>
    </location>
</feature>
<feature type="transmembrane region" description="Helical" evidence="6">
    <location>
        <begin position="181"/>
        <end position="201"/>
    </location>
</feature>
<dbReference type="PANTHER" id="PTHR23502">
    <property type="entry name" value="MAJOR FACILITATOR SUPERFAMILY"/>
    <property type="match status" value="1"/>
</dbReference>
<dbReference type="STRING" id="1890683.A0A427YD77"/>
<keyword evidence="9" id="KW-1185">Reference proteome</keyword>
<evidence type="ECO:0000313" key="8">
    <source>
        <dbReference type="EMBL" id="RSH88904.1"/>
    </source>
</evidence>
<dbReference type="OrthoDB" id="2585655at2759"/>
<dbReference type="PANTHER" id="PTHR23502:SF5">
    <property type="entry name" value="QUINIDINE RESISTANCE PROTEIN 3"/>
    <property type="match status" value="1"/>
</dbReference>
<gene>
    <name evidence="8" type="ORF">EHS25_002566</name>
</gene>
<dbReference type="Gene3D" id="1.20.1720.10">
    <property type="entry name" value="Multidrug resistance protein D"/>
    <property type="match status" value="1"/>
</dbReference>
<evidence type="ECO:0000256" key="3">
    <source>
        <dbReference type="ARBA" id="ARBA00022989"/>
    </source>
</evidence>
<comment type="subcellular location">
    <subcellularLocation>
        <location evidence="1">Membrane</location>
        <topology evidence="1">Multi-pass membrane protein</topology>
    </subcellularLocation>
</comment>
<dbReference type="EMBL" id="RSCD01000015">
    <property type="protein sequence ID" value="RSH88904.1"/>
    <property type="molecule type" value="Genomic_DNA"/>
</dbReference>
<dbReference type="Pfam" id="PF07690">
    <property type="entry name" value="MFS_1"/>
    <property type="match status" value="1"/>
</dbReference>
<dbReference type="Proteomes" id="UP000279259">
    <property type="component" value="Unassembled WGS sequence"/>
</dbReference>
<organism evidence="8 9">
    <name type="scientific">Saitozyma podzolica</name>
    <dbReference type="NCBI Taxonomy" id="1890683"/>
    <lineage>
        <taxon>Eukaryota</taxon>
        <taxon>Fungi</taxon>
        <taxon>Dikarya</taxon>
        <taxon>Basidiomycota</taxon>
        <taxon>Agaricomycotina</taxon>
        <taxon>Tremellomycetes</taxon>
        <taxon>Tremellales</taxon>
        <taxon>Trimorphomycetaceae</taxon>
        <taxon>Saitozyma</taxon>
    </lineage>
</organism>
<feature type="transmembrane region" description="Helical" evidence="6">
    <location>
        <begin position="461"/>
        <end position="486"/>
    </location>
</feature>
<feature type="transmembrane region" description="Helical" evidence="6">
    <location>
        <begin position="534"/>
        <end position="560"/>
    </location>
</feature>
<feature type="compositionally biased region" description="Basic and acidic residues" evidence="5">
    <location>
        <begin position="642"/>
        <end position="652"/>
    </location>
</feature>
<proteinExistence type="predicted"/>
<feature type="compositionally biased region" description="Basic and acidic residues" evidence="5">
    <location>
        <begin position="601"/>
        <end position="619"/>
    </location>
</feature>
<feature type="region of interest" description="Disordered" evidence="5">
    <location>
        <begin position="587"/>
        <end position="652"/>
    </location>
</feature>
<evidence type="ECO:0000256" key="1">
    <source>
        <dbReference type="ARBA" id="ARBA00004141"/>
    </source>
</evidence>
<evidence type="ECO:0000256" key="4">
    <source>
        <dbReference type="ARBA" id="ARBA00023136"/>
    </source>
</evidence>
<evidence type="ECO:0000259" key="7">
    <source>
        <dbReference type="PROSITE" id="PS50850"/>
    </source>
</evidence>